<comment type="caution">
    <text evidence="1">The sequence shown here is derived from an EMBL/GenBank/DDBJ whole genome shotgun (WGS) entry which is preliminary data.</text>
</comment>
<dbReference type="AlphaFoldDB" id="A0A504J362"/>
<gene>
    <name evidence="1" type="ORF">FHK87_15335</name>
</gene>
<name>A0A504J362_9FLAO</name>
<dbReference type="RefSeq" id="WP_140594632.1">
    <property type="nucleotide sequence ID" value="NZ_VFWZ01000004.1"/>
</dbReference>
<sequence>MSVLFLRLKMVNNFLDDRFEGLIRKVFDDAVQNESMDLIHERIESAFEQYKTELVITIETCFSGVFLSRYDIAEHIDRYFKNHLEYGIKAYFKQTDLPFDWLYDKEKETYVWHEDVTSANDPDLPSDHEYVGKSMKDIKAHFDANTSWLDKVRDFVGSGGSRIRTDIGSYIGAKLKPKIENAILSQRDAYHARYYEKTRSTDHFYPKSFHIASVERSTSRFGAGIGNYFFDTIIVINNISIPIRGTYVARNESNSMVNSLDFMGNYATATGSSYTNAIHFEGENTVLIVEVISAEHYRLINNFIYDK</sequence>
<proteinExistence type="predicted"/>
<evidence type="ECO:0000313" key="2">
    <source>
        <dbReference type="Proteomes" id="UP000315540"/>
    </source>
</evidence>
<protein>
    <submittedName>
        <fullName evidence="1">Uncharacterized protein</fullName>
    </submittedName>
</protein>
<dbReference type="OrthoDB" id="2972467at2"/>
<dbReference type="Proteomes" id="UP000315540">
    <property type="component" value="Unassembled WGS sequence"/>
</dbReference>
<accession>A0A504J362</accession>
<organism evidence="1 2">
    <name type="scientific">Aquimarina algicola</name>
    <dbReference type="NCBI Taxonomy" id="2589995"/>
    <lineage>
        <taxon>Bacteria</taxon>
        <taxon>Pseudomonadati</taxon>
        <taxon>Bacteroidota</taxon>
        <taxon>Flavobacteriia</taxon>
        <taxon>Flavobacteriales</taxon>
        <taxon>Flavobacteriaceae</taxon>
        <taxon>Aquimarina</taxon>
    </lineage>
</organism>
<reference evidence="1 2" key="1">
    <citation type="submission" date="2019-06" db="EMBL/GenBank/DDBJ databases">
        <authorList>
            <person name="Meng X."/>
        </authorList>
    </citation>
    <scope>NUCLEOTIDE SEQUENCE [LARGE SCALE GENOMIC DNA]</scope>
    <source>
        <strain evidence="1 2">M625</strain>
    </source>
</reference>
<keyword evidence="2" id="KW-1185">Reference proteome</keyword>
<dbReference type="EMBL" id="VFWZ01000004">
    <property type="protein sequence ID" value="TPN85386.1"/>
    <property type="molecule type" value="Genomic_DNA"/>
</dbReference>
<evidence type="ECO:0000313" key="1">
    <source>
        <dbReference type="EMBL" id="TPN85386.1"/>
    </source>
</evidence>